<dbReference type="EMBL" id="JALJOV010000156">
    <property type="protein sequence ID" value="KAK9866509.1"/>
    <property type="molecule type" value="Genomic_DNA"/>
</dbReference>
<feature type="transmembrane region" description="Helical" evidence="2">
    <location>
        <begin position="133"/>
        <end position="156"/>
    </location>
</feature>
<comment type="caution">
    <text evidence="3">The sequence shown here is derived from an EMBL/GenBank/DDBJ whole genome shotgun (WGS) entry which is preliminary data.</text>
</comment>
<feature type="transmembrane region" description="Helical" evidence="2">
    <location>
        <begin position="97"/>
        <end position="113"/>
    </location>
</feature>
<dbReference type="AlphaFoldDB" id="A0AAW1TAF3"/>
<protein>
    <submittedName>
        <fullName evidence="3">Uncharacterized protein</fullName>
    </submittedName>
</protein>
<name>A0AAW1TAF3_9CHLO</name>
<evidence type="ECO:0000313" key="3">
    <source>
        <dbReference type="EMBL" id="KAK9866509.1"/>
    </source>
</evidence>
<gene>
    <name evidence="3" type="ORF">WJX84_001331</name>
</gene>
<sequence>MRALQSSIRRSSKLAPVNSPVGSAQPASLFPACSQTARLQPTPWKKPQQELQDRVEEVEEHLDAGPETMLKDVVGEYHFDDMQLEVFRYLVNIMRDCARCMFILAFMLALNVAHEVVTRPDSSWPGLIKGIGLSSFAGILSSSMVGLLVWMGAVSFRKVLQAEDGKMAYVMQGLMQMGVIMMQLTTIQTCMAVLQLLEAAVRWPQISVPVGIAAATLAAARTLAMGRVLTAYAPGSGRAAMALLSIKGEGKFNQSQLPWVDRAALMLVGGLMLPFAIPSEASQMMPEGDGDVEETVDMDSTGNQDPMRQYELSQWENRILDVIMDAMRMSALSVALQCLSSILLGAALFKDGGLGASWGSAFDITDQFLRAGLLFSAAGCFRLVTQTEGRDIQHLLDGLSNKDGLGTLFFRMKNVAWGIAQGKAIALAFPYIQQTWLYQQVAHHVSDFLGRIASWVVSHLPGQLRGIVTAVV</sequence>
<organism evidence="3 4">
    <name type="scientific">Apatococcus fuscideae</name>
    <dbReference type="NCBI Taxonomy" id="2026836"/>
    <lineage>
        <taxon>Eukaryota</taxon>
        <taxon>Viridiplantae</taxon>
        <taxon>Chlorophyta</taxon>
        <taxon>core chlorophytes</taxon>
        <taxon>Trebouxiophyceae</taxon>
        <taxon>Chlorellales</taxon>
        <taxon>Chlorellaceae</taxon>
        <taxon>Apatococcus</taxon>
    </lineage>
</organism>
<reference evidence="3 4" key="1">
    <citation type="journal article" date="2024" name="Nat. Commun.">
        <title>Phylogenomics reveals the evolutionary origins of lichenization in chlorophyte algae.</title>
        <authorList>
            <person name="Puginier C."/>
            <person name="Libourel C."/>
            <person name="Otte J."/>
            <person name="Skaloud P."/>
            <person name="Haon M."/>
            <person name="Grisel S."/>
            <person name="Petersen M."/>
            <person name="Berrin J.G."/>
            <person name="Delaux P.M."/>
            <person name="Dal Grande F."/>
            <person name="Keller J."/>
        </authorList>
    </citation>
    <scope>NUCLEOTIDE SEQUENCE [LARGE SCALE GENOMIC DNA]</scope>
    <source>
        <strain evidence="3 4">SAG 2523</strain>
    </source>
</reference>
<feature type="transmembrane region" description="Helical" evidence="2">
    <location>
        <begin position="177"/>
        <end position="197"/>
    </location>
</feature>
<evidence type="ECO:0000256" key="2">
    <source>
        <dbReference type="SAM" id="Phobius"/>
    </source>
</evidence>
<evidence type="ECO:0000256" key="1">
    <source>
        <dbReference type="SAM" id="MobiDB-lite"/>
    </source>
</evidence>
<keyword evidence="4" id="KW-1185">Reference proteome</keyword>
<proteinExistence type="predicted"/>
<dbReference type="Proteomes" id="UP001485043">
    <property type="component" value="Unassembled WGS sequence"/>
</dbReference>
<keyword evidence="2" id="KW-0472">Membrane</keyword>
<keyword evidence="2" id="KW-1133">Transmembrane helix</keyword>
<feature type="region of interest" description="Disordered" evidence="1">
    <location>
        <begin position="1"/>
        <end position="27"/>
    </location>
</feature>
<keyword evidence="2" id="KW-0812">Transmembrane</keyword>
<accession>A0AAW1TAF3</accession>
<evidence type="ECO:0000313" key="4">
    <source>
        <dbReference type="Proteomes" id="UP001485043"/>
    </source>
</evidence>